<evidence type="ECO:0000256" key="3">
    <source>
        <dbReference type="ARBA" id="ARBA00022723"/>
    </source>
</evidence>
<evidence type="ECO:0000256" key="7">
    <source>
        <dbReference type="SAM" id="Phobius"/>
    </source>
</evidence>
<evidence type="ECO:0000256" key="1">
    <source>
        <dbReference type="ARBA" id="ARBA00022448"/>
    </source>
</evidence>
<proteinExistence type="predicted"/>
<dbReference type="PANTHER" id="PTHR30176:SF3">
    <property type="entry name" value="FERREDOXIN-TYPE PROTEIN NAPH"/>
    <property type="match status" value="1"/>
</dbReference>
<evidence type="ECO:0000259" key="8">
    <source>
        <dbReference type="PROSITE" id="PS51379"/>
    </source>
</evidence>
<evidence type="ECO:0000313" key="9">
    <source>
        <dbReference type="EMBL" id="RDB65041.1"/>
    </source>
</evidence>
<dbReference type="InterPro" id="IPR017896">
    <property type="entry name" value="4Fe4S_Fe-S-bd"/>
</dbReference>
<dbReference type="SUPFAM" id="SSF54862">
    <property type="entry name" value="4Fe-4S ferredoxins"/>
    <property type="match status" value="1"/>
</dbReference>
<gene>
    <name evidence="9" type="ORF">C1876_16450</name>
</gene>
<keyword evidence="7" id="KW-0812">Transmembrane</keyword>
<feature type="transmembrane region" description="Helical" evidence="7">
    <location>
        <begin position="84"/>
        <end position="102"/>
    </location>
</feature>
<name>A0ABX9HH15_9ACTN</name>
<evidence type="ECO:0000256" key="2">
    <source>
        <dbReference type="ARBA" id="ARBA00022485"/>
    </source>
</evidence>
<keyword evidence="3" id="KW-0479">Metal-binding</keyword>
<dbReference type="Pfam" id="PF00037">
    <property type="entry name" value="Fer4"/>
    <property type="match status" value="1"/>
</dbReference>
<organism evidence="9 10">
    <name type="scientific">Eggerthella sinensis</name>
    <dbReference type="NCBI Taxonomy" id="242230"/>
    <lineage>
        <taxon>Bacteria</taxon>
        <taxon>Bacillati</taxon>
        <taxon>Actinomycetota</taxon>
        <taxon>Coriobacteriia</taxon>
        <taxon>Eggerthellales</taxon>
        <taxon>Eggerthellaceae</taxon>
        <taxon>Eggerthella</taxon>
    </lineage>
</organism>
<keyword evidence="6" id="KW-0411">Iron-sulfur</keyword>
<dbReference type="Gene3D" id="3.30.70.20">
    <property type="match status" value="1"/>
</dbReference>
<accession>A0ABX9HH15</accession>
<dbReference type="Proteomes" id="UP000253817">
    <property type="component" value="Unassembled WGS sequence"/>
</dbReference>
<keyword evidence="5" id="KW-0408">Iron</keyword>
<evidence type="ECO:0000256" key="4">
    <source>
        <dbReference type="ARBA" id="ARBA00022982"/>
    </source>
</evidence>
<comment type="caution">
    <text evidence="9">The sequence shown here is derived from an EMBL/GenBank/DDBJ whole genome shotgun (WGS) entry which is preliminary data.</text>
</comment>
<dbReference type="PROSITE" id="PS00198">
    <property type="entry name" value="4FE4S_FER_1"/>
    <property type="match status" value="1"/>
</dbReference>
<evidence type="ECO:0000256" key="5">
    <source>
        <dbReference type="ARBA" id="ARBA00023004"/>
    </source>
</evidence>
<reference evidence="9 10" key="1">
    <citation type="journal article" date="2018" name="Elife">
        <title>Discovery and characterization of a prevalent human gut bacterial enzyme sufficient for the inactivation of a family of plant toxins.</title>
        <authorList>
            <person name="Koppel N."/>
            <person name="Bisanz J.E."/>
            <person name="Pandelia M.E."/>
            <person name="Turnbaugh P.J."/>
            <person name="Balskus E.P."/>
        </authorList>
    </citation>
    <scope>NUCLEOTIDE SEQUENCE [LARGE SCALE GENOMIC DNA]</scope>
    <source>
        <strain evidence="9 10">DSM 16107</strain>
    </source>
</reference>
<keyword evidence="1" id="KW-0813">Transport</keyword>
<dbReference type="EMBL" id="PPTT01000044">
    <property type="protein sequence ID" value="RDB65041.1"/>
    <property type="molecule type" value="Genomic_DNA"/>
</dbReference>
<keyword evidence="7" id="KW-1133">Transmembrane helix</keyword>
<keyword evidence="7" id="KW-0472">Membrane</keyword>
<evidence type="ECO:0000313" key="10">
    <source>
        <dbReference type="Proteomes" id="UP000253817"/>
    </source>
</evidence>
<feature type="domain" description="4Fe-4S ferredoxin-type" evidence="8">
    <location>
        <begin position="161"/>
        <end position="190"/>
    </location>
</feature>
<dbReference type="InterPro" id="IPR051684">
    <property type="entry name" value="Electron_Trans/Redox"/>
</dbReference>
<keyword evidence="2" id="KW-0004">4Fe-4S</keyword>
<protein>
    <submittedName>
        <fullName evidence="9">4Fe-4S ferredoxin</fullName>
    </submittedName>
</protein>
<sequence length="211" mass="22169">MPGCSTQALRAAQEGVSPVSPCSTCASPCGKNSGIKLDSRHGILAAALGSTLIFGFPVFCLICPVGLTFATVLLGMRLFAFGEATWTIVAFVAIIAVEVLLLPKWCKRFCPLGALLSLFSGLNRTFQPQVNAETCLREGRGKACNLCEKACPEGINLHDIAAGETTLNDCSKCRACADVCPEGAITFPLLPKKTTASAVETIDADETPERG</sequence>
<dbReference type="PANTHER" id="PTHR30176">
    <property type="entry name" value="FERREDOXIN-TYPE PROTEIN NAPH"/>
    <property type="match status" value="1"/>
</dbReference>
<feature type="transmembrane region" description="Helical" evidence="7">
    <location>
        <begin position="43"/>
        <end position="72"/>
    </location>
</feature>
<keyword evidence="10" id="KW-1185">Reference proteome</keyword>
<evidence type="ECO:0000256" key="6">
    <source>
        <dbReference type="ARBA" id="ARBA00023014"/>
    </source>
</evidence>
<dbReference type="InterPro" id="IPR017900">
    <property type="entry name" value="4Fe4S_Fe_S_CS"/>
</dbReference>
<dbReference type="PROSITE" id="PS51379">
    <property type="entry name" value="4FE4S_FER_2"/>
    <property type="match status" value="1"/>
</dbReference>
<keyword evidence="4" id="KW-0249">Electron transport</keyword>